<accession>A0A9Q9SS84</accession>
<sequence length="56" mass="6275">MRYTGFFPSCLLPLASCLLPLFCSLFPVPCSLSYSFTSQLKTQDIKGVSRCYQTKS</sequence>
<dbReference type="Proteomes" id="UP000176944">
    <property type="component" value="Chromosome"/>
</dbReference>
<evidence type="ECO:0000313" key="1">
    <source>
        <dbReference type="EMBL" id="WAN68657.1"/>
    </source>
</evidence>
<reference evidence="1" key="1">
    <citation type="journal article" date="2017" name="Proc. Natl. Acad. Sci. U.S.A.">
        <title>Comparative genomics uncovers the prolific and distinctive metabolic potential of the cyanobacterial genus Moorea.</title>
        <authorList>
            <person name="Leao T."/>
            <person name="Castelao G."/>
            <person name="Korobeynikov A."/>
            <person name="Monroe E.A."/>
            <person name="Podell S."/>
            <person name="Glukhov E."/>
            <person name="Allen E.E."/>
            <person name="Gerwick W.H."/>
            <person name="Gerwick L."/>
        </authorList>
    </citation>
    <scope>NUCLEOTIDE SEQUENCE</scope>
    <source>
        <strain evidence="1">JHB</strain>
    </source>
</reference>
<protein>
    <submittedName>
        <fullName evidence="1">Uncharacterized protein</fullName>
    </submittedName>
</protein>
<name>A0A9Q9SS84_MOOP1</name>
<dbReference type="AlphaFoldDB" id="A0A9Q9SS84"/>
<proteinExistence type="predicted"/>
<gene>
    <name evidence="1" type="ORF">BJP36_40530</name>
</gene>
<dbReference type="EMBL" id="CP017708">
    <property type="protein sequence ID" value="WAN68657.1"/>
    <property type="molecule type" value="Genomic_DNA"/>
</dbReference>
<organism evidence="1">
    <name type="scientific">Moorena producens (strain JHB)</name>
    <dbReference type="NCBI Taxonomy" id="1454205"/>
    <lineage>
        <taxon>Bacteria</taxon>
        <taxon>Bacillati</taxon>
        <taxon>Cyanobacteriota</taxon>
        <taxon>Cyanophyceae</taxon>
        <taxon>Coleofasciculales</taxon>
        <taxon>Coleofasciculaceae</taxon>
        <taxon>Moorena</taxon>
    </lineage>
</organism>
<reference evidence="1" key="2">
    <citation type="submission" date="2022-10" db="EMBL/GenBank/DDBJ databases">
        <authorList>
            <person name="Ngo T.-E."/>
        </authorList>
    </citation>
    <scope>NUCLEOTIDE SEQUENCE</scope>
    <source>
        <strain evidence="1">JHB</strain>
    </source>
</reference>